<dbReference type="NCBIfam" id="TIGR00231">
    <property type="entry name" value="small_GTP"/>
    <property type="match status" value="1"/>
</dbReference>
<dbReference type="InterPro" id="IPR005225">
    <property type="entry name" value="Small_GTP-bd"/>
</dbReference>
<dbReference type="InterPro" id="IPR036925">
    <property type="entry name" value="TIF_IF2_dom3_sf"/>
</dbReference>
<dbReference type="Pfam" id="PF11987">
    <property type="entry name" value="IF-2"/>
    <property type="match status" value="1"/>
</dbReference>
<organism evidence="9">
    <name type="scientific">Calliarthron tuberculosum</name>
    <name type="common">Coralline red alga</name>
    <name type="synonym">Corallina tuberculosa</name>
    <dbReference type="NCBI Taxonomy" id="48942"/>
    <lineage>
        <taxon>Eukaryota</taxon>
        <taxon>Rhodophyta</taxon>
        <taxon>Florideophyceae</taxon>
        <taxon>Corallinophycidae</taxon>
        <taxon>Corallinales</taxon>
        <taxon>Corallinaceae</taxon>
        <taxon>Corallinoideae</taxon>
        <taxon>Calliarthron</taxon>
    </lineage>
</organism>
<dbReference type="Pfam" id="PF00009">
    <property type="entry name" value="GTP_EFTU"/>
    <property type="match status" value="1"/>
</dbReference>
<dbReference type="EMBL" id="KC153978">
    <property type="protein sequence ID" value="AGA63874.1"/>
    <property type="molecule type" value="Genomic_DNA"/>
</dbReference>
<evidence type="ECO:0000256" key="3">
    <source>
        <dbReference type="ARBA" id="ARBA00022741"/>
    </source>
</evidence>
<dbReference type="InterPro" id="IPR009000">
    <property type="entry name" value="Transl_B-barrel_sf"/>
</dbReference>
<evidence type="ECO:0000256" key="5">
    <source>
        <dbReference type="ARBA" id="ARBA00023134"/>
    </source>
</evidence>
<dbReference type="InterPro" id="IPR015760">
    <property type="entry name" value="TIF_IF2"/>
</dbReference>
<dbReference type="InterPro" id="IPR027417">
    <property type="entry name" value="P-loop_NTPase"/>
</dbReference>
<dbReference type="FunFam" id="3.40.50.10050:FF:000001">
    <property type="entry name" value="Translation initiation factor IF-2"/>
    <property type="match status" value="1"/>
</dbReference>
<keyword evidence="4" id="KW-0648">Protein biosynthesis</keyword>
<dbReference type="FunFam" id="3.40.50.300:FF:000019">
    <property type="entry name" value="Translation initiation factor IF-2"/>
    <property type="match status" value="1"/>
</dbReference>
<keyword evidence="3" id="KW-0547">Nucleotide-binding</keyword>
<dbReference type="Gene3D" id="3.40.50.10050">
    <property type="entry name" value="Translation initiation factor IF- 2, domain 3"/>
    <property type="match status" value="1"/>
</dbReference>
<dbReference type="SUPFAM" id="SSF52156">
    <property type="entry name" value="Initiation factor IF2/eIF5b, domain 3"/>
    <property type="match status" value="1"/>
</dbReference>
<keyword evidence="9" id="KW-0934">Plastid</keyword>
<dbReference type="CDD" id="cd03692">
    <property type="entry name" value="mtIF2_IVc"/>
    <property type="match status" value="1"/>
</dbReference>
<dbReference type="Gene3D" id="2.40.30.10">
    <property type="entry name" value="Translation factors"/>
    <property type="match status" value="2"/>
</dbReference>
<dbReference type="Gene3D" id="3.40.50.300">
    <property type="entry name" value="P-loop containing nucleotide triphosphate hydrolases"/>
    <property type="match status" value="1"/>
</dbReference>
<proteinExistence type="inferred from homology"/>
<dbReference type="AlphaFoldDB" id="M4IV07"/>
<dbReference type="GO" id="GO:0005525">
    <property type="term" value="F:GTP binding"/>
    <property type="evidence" value="ECO:0007669"/>
    <property type="project" value="UniProtKB-KW"/>
</dbReference>
<evidence type="ECO:0000256" key="2">
    <source>
        <dbReference type="ARBA" id="ARBA00022540"/>
    </source>
</evidence>
<keyword evidence="2 9" id="KW-0396">Initiation factor</keyword>
<dbReference type="InterPro" id="IPR000178">
    <property type="entry name" value="TF_IF2_bacterial-like"/>
</dbReference>
<dbReference type="RefSeq" id="YP_007878263.1">
    <property type="nucleotide sequence ID" value="NC_021075.1"/>
</dbReference>
<evidence type="ECO:0000256" key="1">
    <source>
        <dbReference type="ARBA" id="ARBA00007733"/>
    </source>
</evidence>
<evidence type="ECO:0000256" key="6">
    <source>
        <dbReference type="ARBA" id="ARBA00025162"/>
    </source>
</evidence>
<keyword evidence="9" id="KW-0150">Chloroplast</keyword>
<dbReference type="PRINTS" id="PR00315">
    <property type="entry name" value="ELONGATNFCT"/>
</dbReference>
<dbReference type="NCBIfam" id="TIGR00487">
    <property type="entry name" value="IF-2"/>
    <property type="match status" value="1"/>
</dbReference>
<keyword evidence="5" id="KW-0342">GTP-binding</keyword>
<gene>
    <name evidence="9" type="primary">infB</name>
</gene>
<geneLocation type="chloroplast" evidence="9"/>
<dbReference type="GeneID" id="15329237"/>
<dbReference type="SUPFAM" id="SSF52540">
    <property type="entry name" value="P-loop containing nucleoside triphosphate hydrolases"/>
    <property type="match status" value="1"/>
</dbReference>
<dbReference type="CDD" id="cd03702">
    <property type="entry name" value="IF2_mtIF2_II"/>
    <property type="match status" value="1"/>
</dbReference>
<dbReference type="Pfam" id="PF22042">
    <property type="entry name" value="EF-G_D2"/>
    <property type="match status" value="1"/>
</dbReference>
<evidence type="ECO:0000259" key="8">
    <source>
        <dbReference type="PROSITE" id="PS51722"/>
    </source>
</evidence>
<dbReference type="InterPro" id="IPR023115">
    <property type="entry name" value="TIF_IF2_dom3"/>
</dbReference>
<dbReference type="InterPro" id="IPR006847">
    <property type="entry name" value="IF2_N"/>
</dbReference>
<dbReference type="GO" id="GO:0005829">
    <property type="term" value="C:cytosol"/>
    <property type="evidence" value="ECO:0007669"/>
    <property type="project" value="TreeGrafter"/>
</dbReference>
<comment type="function">
    <text evidence="6">One of the essential components for the initiation of protein synthesis. Protects formylmethionyl-tRNA from spontaneous hydrolysis and promotes its binding to the 30S ribosomal subunits. Also involved in the hydrolysis of GTP during the formation of the 70S ribosomal complex.</text>
</comment>
<dbReference type="PANTHER" id="PTHR43381:SF5">
    <property type="entry name" value="TR-TYPE G DOMAIN-CONTAINING PROTEIN"/>
    <property type="match status" value="1"/>
</dbReference>
<dbReference type="SUPFAM" id="SSF50447">
    <property type="entry name" value="Translation proteins"/>
    <property type="match status" value="2"/>
</dbReference>
<dbReference type="GO" id="GO:0003924">
    <property type="term" value="F:GTPase activity"/>
    <property type="evidence" value="ECO:0007669"/>
    <property type="project" value="InterPro"/>
</dbReference>
<dbReference type="PROSITE" id="PS01176">
    <property type="entry name" value="IF2"/>
    <property type="match status" value="1"/>
</dbReference>
<name>M4IV07_CALTB</name>
<evidence type="ECO:0000313" key="9">
    <source>
        <dbReference type="EMBL" id="AGA63874.1"/>
    </source>
</evidence>
<dbReference type="PANTHER" id="PTHR43381">
    <property type="entry name" value="TRANSLATION INITIATION FACTOR IF-2-RELATED"/>
    <property type="match status" value="1"/>
</dbReference>
<reference evidence="9" key="1">
    <citation type="journal article" date="2013" name="PLoS ONE">
        <title>Evolution of red algal plastid genomes: ancient architectures, introns, horizontal gene transfer, and taxonomic utility of plastid markers.</title>
        <authorList>
            <person name="Janouskovec J."/>
            <person name="Liu S.-L."/>
            <person name="Martone P.T."/>
            <person name="Carre W."/>
            <person name="Leblanc C."/>
            <person name="Collen J."/>
            <person name="Keeling P.J."/>
        </authorList>
    </citation>
    <scope>NUCLEOTIDE SEQUENCE</scope>
</reference>
<protein>
    <recommendedName>
        <fullName evidence="7">Translation initiation factor IF-2, chloroplastic</fullName>
    </recommendedName>
</protein>
<sequence>MYYFIISQSSNIFSNRSLSMNKYESILCLKNPKLLTDISELTDSNRVIEISNLDDSPSYHLKNEKKNKVTFKTLDVVDSKKNKVKQKKKARTKINVNKHFSSTNDELEFTELKTLPFVKAIKNLKTKKNNNSKVKKNIELDHIISNSENINIREIYINDLLTVKELSIKLDVHSSDIIKWLFLQGISVTINQLLDTSISNLIAKHYGFIVLEKDEELKINIQNKQKSSKGQLRAPIITLLGHVDHGKTTLLQAIKSDNKLIIEAGNITQSIGSYEIFLDGSQDIDKLIFLDTPGHEAFVGMRAIGAEITDIIILVISADDGLKPQTVEAIKHIQSRKLPFIIAINKIDKPESNIDNVKQQLLKYSINHKEIHSNYCIVGVSALTGQNIDLLISSLIKLSRAQELKSDPLQLAEGTIVEAHLNKQRGPVAQLLVQNGTLRIGDIIVAANFYGKVKAIHNSVNKKVSDIASTSLANVLCFTSVPPVGISFQVVIDEKKAKFLVSNYIMPNNTLSLLNTRIVLDDIYNKGKKSIIKKVNIIIKTDVQGSIDAIIHTLSNIPQEKVQINLLLVAAGEISLKDIQLASTSNSIVLAFNLNVSSNILNQAEKAGIIVQKFNVIYDLLDYVKIHMLGLVEVDYEKQILGSAVVRNIFMINKGVVAGCFILEGKLKKNTYLNVKRKNEIIYTGVINSLKRMKEDVEEVFANNECGVMCKEYHSWNVGDNLESYELKPLEKNL</sequence>
<accession>M4IV07</accession>
<evidence type="ECO:0000256" key="4">
    <source>
        <dbReference type="ARBA" id="ARBA00022917"/>
    </source>
</evidence>
<dbReference type="Pfam" id="PF04760">
    <property type="entry name" value="IF2_N"/>
    <property type="match status" value="1"/>
</dbReference>
<dbReference type="CDD" id="cd01887">
    <property type="entry name" value="IF2_eIF5B"/>
    <property type="match status" value="1"/>
</dbReference>
<dbReference type="InterPro" id="IPR053905">
    <property type="entry name" value="EF-G-like_DII"/>
</dbReference>
<evidence type="ECO:0000256" key="7">
    <source>
        <dbReference type="ARBA" id="ARBA00044105"/>
    </source>
</evidence>
<dbReference type="GO" id="GO:0003743">
    <property type="term" value="F:translation initiation factor activity"/>
    <property type="evidence" value="ECO:0007669"/>
    <property type="project" value="UniProtKB-KW"/>
</dbReference>
<dbReference type="FunFam" id="2.40.30.10:FF:000008">
    <property type="entry name" value="Translation initiation factor IF-2"/>
    <property type="match status" value="1"/>
</dbReference>
<comment type="similarity">
    <text evidence="1">Belongs to the TRAFAC class translation factor GTPase superfamily. Classic translation factor GTPase family. IF-2 subfamily.</text>
</comment>
<feature type="domain" description="Tr-type G" evidence="8">
    <location>
        <begin position="232"/>
        <end position="403"/>
    </location>
</feature>
<dbReference type="PROSITE" id="PS51722">
    <property type="entry name" value="G_TR_2"/>
    <property type="match status" value="1"/>
</dbReference>
<dbReference type="InterPro" id="IPR044145">
    <property type="entry name" value="IF2_II"/>
</dbReference>
<dbReference type="InterPro" id="IPR000795">
    <property type="entry name" value="T_Tr_GTP-bd_dom"/>
</dbReference>